<gene>
    <name evidence="5" type="ORF">HOLleu_14724</name>
</gene>
<feature type="domain" description="Integrase catalytic" evidence="4">
    <location>
        <begin position="705"/>
        <end position="855"/>
    </location>
</feature>
<comment type="caution">
    <text evidence="5">The sequence shown here is derived from an EMBL/GenBank/DDBJ whole genome shotgun (WGS) entry which is preliminary data.</text>
</comment>
<dbReference type="SUPFAM" id="SSF56672">
    <property type="entry name" value="DNA/RNA polymerases"/>
    <property type="match status" value="1"/>
</dbReference>
<dbReference type="InterPro" id="IPR050951">
    <property type="entry name" value="Retrovirus_Pol_polyprotein"/>
</dbReference>
<dbReference type="InterPro" id="IPR043502">
    <property type="entry name" value="DNA/RNA_pol_sf"/>
</dbReference>
<organism evidence="5 6">
    <name type="scientific">Holothuria leucospilota</name>
    <name type="common">Black long sea cucumber</name>
    <name type="synonym">Mertensiothuria leucospilota</name>
    <dbReference type="NCBI Taxonomy" id="206669"/>
    <lineage>
        <taxon>Eukaryota</taxon>
        <taxon>Metazoa</taxon>
        <taxon>Echinodermata</taxon>
        <taxon>Eleutherozoa</taxon>
        <taxon>Echinozoa</taxon>
        <taxon>Holothuroidea</taxon>
        <taxon>Aspidochirotacea</taxon>
        <taxon>Aspidochirotida</taxon>
        <taxon>Holothuriidae</taxon>
        <taxon>Holothuria</taxon>
    </lineage>
</organism>
<reference evidence="5" key="1">
    <citation type="submission" date="2021-10" db="EMBL/GenBank/DDBJ databases">
        <title>Tropical sea cucumber genome reveals ecological adaptation and Cuvierian tubules defense mechanism.</title>
        <authorList>
            <person name="Chen T."/>
        </authorList>
    </citation>
    <scope>NUCLEOTIDE SEQUENCE</scope>
    <source>
        <strain evidence="5">Nanhai2018</strain>
        <tissue evidence="5">Muscle</tissue>
    </source>
</reference>
<evidence type="ECO:0000259" key="2">
    <source>
        <dbReference type="PROSITE" id="PS50175"/>
    </source>
</evidence>
<dbReference type="GO" id="GO:0004190">
    <property type="term" value="F:aspartic-type endopeptidase activity"/>
    <property type="evidence" value="ECO:0007669"/>
    <property type="project" value="InterPro"/>
</dbReference>
<dbReference type="PROSITE" id="PS50994">
    <property type="entry name" value="INTEGRASE"/>
    <property type="match status" value="1"/>
</dbReference>
<feature type="domain" description="Reverse transcriptase" evidence="3">
    <location>
        <begin position="155"/>
        <end position="334"/>
    </location>
</feature>
<dbReference type="Pfam" id="PF17921">
    <property type="entry name" value="Integrase_H2C2"/>
    <property type="match status" value="1"/>
</dbReference>
<feature type="domain" description="Peptidase A2" evidence="2">
    <location>
        <begin position="1"/>
        <end position="77"/>
    </location>
</feature>
<dbReference type="InterPro" id="IPR036397">
    <property type="entry name" value="RNaseH_sf"/>
</dbReference>
<evidence type="ECO:0000259" key="4">
    <source>
        <dbReference type="PROSITE" id="PS50994"/>
    </source>
</evidence>
<dbReference type="GO" id="GO:0003676">
    <property type="term" value="F:nucleic acid binding"/>
    <property type="evidence" value="ECO:0007669"/>
    <property type="project" value="InterPro"/>
</dbReference>
<evidence type="ECO:0000313" key="5">
    <source>
        <dbReference type="EMBL" id="KAJ8040431.1"/>
    </source>
</evidence>
<keyword evidence="6" id="KW-1185">Reference proteome</keyword>
<dbReference type="InterPro" id="IPR000477">
    <property type="entry name" value="RT_dom"/>
</dbReference>
<dbReference type="Pfam" id="PF00665">
    <property type="entry name" value="rve"/>
    <property type="match status" value="1"/>
</dbReference>
<dbReference type="Gene3D" id="3.30.420.10">
    <property type="entry name" value="Ribonuclease H-like superfamily/Ribonuclease H"/>
    <property type="match status" value="1"/>
</dbReference>
<dbReference type="SUPFAM" id="SSF50630">
    <property type="entry name" value="Acid proteases"/>
    <property type="match status" value="1"/>
</dbReference>
<sequence>MEVDTGASLSIMTETEFRKSWPKVTVRQSEVPLKTYTGEPLAIVGMATVNVQYKNQRNKVKLCIIKGNGPSLFGRDWLTKFRLDWPSLINNINNRPLEAILAAHSEVFRDQLGTLKGTSAKINVDPMVQPIYCKARSVPYAMKEKVNTELDRLQVERIIEPVQYADWAAPIVPILKSDKVSVRICGDYKLTVNKASRVDNYPIPKIADIFSTLAGGKMFTKLDMSQAYQQLRLDEESKQYVVINTHRGLFRYNRLPYGIASAPGIFQRTIEGVLRDIPGVSVYLDDILITGSSEEEHLATLDKVLSRLRDAGLRLRKEKCSFLAPSVIYLGHRIDTEGLHPIADKVTSLKQAPAPRNVTELQSYLGLINYYRKFLPDLSRVLAPLYALLQKGQSWSWTSKENEAFENSKKLLTHSSVLTHYDQSKELILSCDASAYGLGAVLSQVMEDGSEKPIGFASRTLSEAEKKYAQIEKEGLACVFGVKKFHSYLYGRHFTLVTDHKPLLGLLSEGRAIPPHASARIQRWALTLAMYEYTFQFKRTEAHANADAMSRLPLPNTAPKQTPLPPETVLMLEHLNESPIAATQIATWTRRDPSLSKVLTYSLRGWPQESDDALKPYFQRRQEITVQDGCLLWGNRVIVPIKGRKQMLSELHGTHVGAARMKSLARATMWWPKMDQEIDEVVKQCAICQESRPVPPKAPLQPWAWPSKPWSRVHMDYAGPFLGHMFLIIVDAHSKWIEAHVMNTSTSAATIQKLRKTFSQFGIPEMVVSDNGTSFTSEQFKTFMEQNGIKHVTSAPYHPSTNGLAERAVQTFKQGIKRMKEGSTDDKVSRFLFKYRITPQTTTGLSPAELLQGRFGPP</sequence>
<dbReference type="FunFam" id="3.30.70.270:FF:000026">
    <property type="entry name" value="Transposon Ty3-G Gag-Pol polyprotein"/>
    <property type="match status" value="1"/>
</dbReference>
<dbReference type="PANTHER" id="PTHR37984:SF13">
    <property type="entry name" value="RIBONUCLEASE H"/>
    <property type="match status" value="1"/>
</dbReference>
<dbReference type="InterPro" id="IPR043128">
    <property type="entry name" value="Rev_trsase/Diguanyl_cyclase"/>
</dbReference>
<dbReference type="EMBL" id="JAIZAY010000006">
    <property type="protein sequence ID" value="KAJ8040431.1"/>
    <property type="molecule type" value="Genomic_DNA"/>
</dbReference>
<dbReference type="GO" id="GO:0006508">
    <property type="term" value="P:proteolysis"/>
    <property type="evidence" value="ECO:0007669"/>
    <property type="project" value="InterPro"/>
</dbReference>
<dbReference type="CDD" id="cd01647">
    <property type="entry name" value="RT_LTR"/>
    <property type="match status" value="1"/>
</dbReference>
<dbReference type="InterPro" id="IPR041577">
    <property type="entry name" value="RT_RNaseH_2"/>
</dbReference>
<dbReference type="PANTHER" id="PTHR37984">
    <property type="entry name" value="PROTEIN CBG26694"/>
    <property type="match status" value="1"/>
</dbReference>
<dbReference type="Gene3D" id="3.10.10.10">
    <property type="entry name" value="HIV Type 1 Reverse Transcriptase, subunit A, domain 1"/>
    <property type="match status" value="1"/>
</dbReference>
<dbReference type="InterPro" id="IPR021109">
    <property type="entry name" value="Peptidase_aspartic_dom_sf"/>
</dbReference>
<dbReference type="InterPro" id="IPR012337">
    <property type="entry name" value="RNaseH-like_sf"/>
</dbReference>
<evidence type="ECO:0008006" key="7">
    <source>
        <dbReference type="Google" id="ProtNLM"/>
    </source>
</evidence>
<dbReference type="OrthoDB" id="775972at2759"/>
<dbReference type="AlphaFoldDB" id="A0A9Q1C9C3"/>
<dbReference type="InterPro" id="IPR041588">
    <property type="entry name" value="Integrase_H2C2"/>
</dbReference>
<dbReference type="Pfam" id="PF00078">
    <property type="entry name" value="RVT_1"/>
    <property type="match status" value="1"/>
</dbReference>
<proteinExistence type="predicted"/>
<dbReference type="Proteomes" id="UP001152320">
    <property type="component" value="Chromosome 6"/>
</dbReference>
<dbReference type="SUPFAM" id="SSF53098">
    <property type="entry name" value="Ribonuclease H-like"/>
    <property type="match status" value="1"/>
</dbReference>
<keyword evidence="1" id="KW-0378">Hydrolase</keyword>
<accession>A0A9Q1C9C3</accession>
<dbReference type="Gene3D" id="3.30.70.270">
    <property type="match status" value="2"/>
</dbReference>
<dbReference type="Gene3D" id="2.40.70.10">
    <property type="entry name" value="Acid Proteases"/>
    <property type="match status" value="1"/>
</dbReference>
<dbReference type="Pfam" id="PF17919">
    <property type="entry name" value="RT_RNaseH_2"/>
    <property type="match status" value="1"/>
</dbReference>
<dbReference type="FunFam" id="1.10.340.70:FF:000003">
    <property type="entry name" value="Protein CBG25708"/>
    <property type="match status" value="1"/>
</dbReference>
<protein>
    <recommendedName>
        <fullName evidence="7">Endonuclease</fullName>
    </recommendedName>
</protein>
<name>A0A9Q1C9C3_HOLLE</name>
<dbReference type="InterPro" id="IPR001584">
    <property type="entry name" value="Integrase_cat-core"/>
</dbReference>
<dbReference type="PROSITE" id="PS50878">
    <property type="entry name" value="RT_POL"/>
    <property type="match status" value="1"/>
</dbReference>
<dbReference type="Gene3D" id="1.10.340.70">
    <property type="match status" value="1"/>
</dbReference>
<dbReference type="FunFam" id="3.10.20.370:FF:000001">
    <property type="entry name" value="Retrovirus-related Pol polyprotein from transposon 17.6-like protein"/>
    <property type="match status" value="1"/>
</dbReference>
<evidence type="ECO:0000256" key="1">
    <source>
        <dbReference type="ARBA" id="ARBA00022801"/>
    </source>
</evidence>
<dbReference type="CDD" id="cd09274">
    <property type="entry name" value="RNase_HI_RT_Ty3"/>
    <property type="match status" value="1"/>
</dbReference>
<dbReference type="InterPro" id="IPR001995">
    <property type="entry name" value="Peptidase_A2_cat"/>
</dbReference>
<dbReference type="Gene3D" id="3.10.20.370">
    <property type="match status" value="1"/>
</dbReference>
<evidence type="ECO:0000259" key="3">
    <source>
        <dbReference type="PROSITE" id="PS50878"/>
    </source>
</evidence>
<dbReference type="GO" id="GO:0015074">
    <property type="term" value="P:DNA integration"/>
    <property type="evidence" value="ECO:0007669"/>
    <property type="project" value="InterPro"/>
</dbReference>
<dbReference type="PROSITE" id="PS50175">
    <property type="entry name" value="ASP_PROT_RETROV"/>
    <property type="match status" value="1"/>
</dbReference>
<dbReference type="FunFam" id="3.30.420.10:FF:000063">
    <property type="entry name" value="Retrovirus-related Pol polyprotein from transposon 297-like Protein"/>
    <property type="match status" value="1"/>
</dbReference>
<evidence type="ECO:0000313" key="6">
    <source>
        <dbReference type="Proteomes" id="UP001152320"/>
    </source>
</evidence>